<evidence type="ECO:0000313" key="3">
    <source>
        <dbReference type="Proteomes" id="UP000447393"/>
    </source>
</evidence>
<sequence length="339" mass="39185">MSHMQNDVQWQLLCFQTDLGKLVSSPESITGGLLHKMYGVKTAKDNYAVKVLNPVIMRRPEAMTNYMNSEKIANHLSNYIPALPANLINGTFVHEIDHQFYMVFDRVEGGRMKPIEIKPVHSRKIGSILADIHKANCEELELEYSGINNSHWIEWHRYMKKGQKKSAEWVTLLERNIDKLYEWEAKSKKAAEVLSSETVMSHRDLDPKNVMWYQGSPVIIDWESAGSINPMQDLIETAVYWSTDGQGNINEKLFLAFLEGYQKNSGELCAHWERVLDTGYLGKLNWLEYNLKRSLQMECSDEKEQKLGAAQVKETIMELQQYENSTPILLDWLNKKRVV</sequence>
<dbReference type="Pfam" id="PF01636">
    <property type="entry name" value="APH"/>
    <property type="match status" value="1"/>
</dbReference>
<dbReference type="OrthoDB" id="2352890at2"/>
<keyword evidence="2" id="KW-0808">Transferase</keyword>
<accession>A0A845E0V9</accession>
<organism evidence="2 3">
    <name type="scientific">Halobacillus litoralis</name>
    <dbReference type="NCBI Taxonomy" id="45668"/>
    <lineage>
        <taxon>Bacteria</taxon>
        <taxon>Bacillati</taxon>
        <taxon>Bacillota</taxon>
        <taxon>Bacilli</taxon>
        <taxon>Bacillales</taxon>
        <taxon>Bacillaceae</taxon>
        <taxon>Halobacillus</taxon>
    </lineage>
</organism>
<dbReference type="Gene3D" id="3.90.1200.10">
    <property type="match status" value="1"/>
</dbReference>
<gene>
    <name evidence="2" type="ORF">GLV98_02615</name>
</gene>
<dbReference type="EMBL" id="WMEZ01000001">
    <property type="protein sequence ID" value="MYL48353.1"/>
    <property type="molecule type" value="Genomic_DNA"/>
</dbReference>
<reference evidence="2 3" key="1">
    <citation type="submission" date="2019-11" db="EMBL/GenBank/DDBJ databases">
        <title>Genome sequences of 17 halophilic strains isolated from different environments.</title>
        <authorList>
            <person name="Furrow R.E."/>
        </authorList>
    </citation>
    <scope>NUCLEOTIDE SEQUENCE [LARGE SCALE GENOMIC DNA]</scope>
    <source>
        <strain evidence="2 3">22505_10_Sand</strain>
    </source>
</reference>
<protein>
    <submittedName>
        <fullName evidence="2">Phosphotransferase</fullName>
    </submittedName>
</protein>
<name>A0A845E0V9_9BACI</name>
<dbReference type="SUPFAM" id="SSF56112">
    <property type="entry name" value="Protein kinase-like (PK-like)"/>
    <property type="match status" value="1"/>
</dbReference>
<dbReference type="InterPro" id="IPR002575">
    <property type="entry name" value="Aminoglycoside_PTrfase"/>
</dbReference>
<dbReference type="Proteomes" id="UP000447393">
    <property type="component" value="Unassembled WGS sequence"/>
</dbReference>
<evidence type="ECO:0000259" key="1">
    <source>
        <dbReference type="Pfam" id="PF01636"/>
    </source>
</evidence>
<dbReference type="RefSeq" id="WP_160911831.1">
    <property type="nucleotide sequence ID" value="NZ_WMEZ01000001.1"/>
</dbReference>
<dbReference type="AlphaFoldDB" id="A0A845E0V9"/>
<dbReference type="GO" id="GO:0016740">
    <property type="term" value="F:transferase activity"/>
    <property type="evidence" value="ECO:0007669"/>
    <property type="project" value="UniProtKB-KW"/>
</dbReference>
<proteinExistence type="predicted"/>
<dbReference type="InterPro" id="IPR011009">
    <property type="entry name" value="Kinase-like_dom_sf"/>
</dbReference>
<comment type="caution">
    <text evidence="2">The sequence shown here is derived from an EMBL/GenBank/DDBJ whole genome shotgun (WGS) entry which is preliminary data.</text>
</comment>
<feature type="domain" description="Aminoglycoside phosphotransferase" evidence="1">
    <location>
        <begin position="29"/>
        <end position="262"/>
    </location>
</feature>
<evidence type="ECO:0000313" key="2">
    <source>
        <dbReference type="EMBL" id="MYL48353.1"/>
    </source>
</evidence>